<keyword evidence="6 8" id="KW-1133">Transmembrane helix</keyword>
<keyword evidence="7 8" id="KW-0472">Membrane</keyword>
<feature type="transmembrane region" description="Helical" evidence="8">
    <location>
        <begin position="441"/>
        <end position="461"/>
    </location>
</feature>
<evidence type="ECO:0000256" key="9">
    <source>
        <dbReference type="SAM" id="MobiDB-lite"/>
    </source>
</evidence>
<feature type="compositionally biased region" description="Pro residues" evidence="9">
    <location>
        <begin position="1"/>
        <end position="11"/>
    </location>
</feature>
<gene>
    <name evidence="10" type="ORF">CANARDRAFT_10283</name>
</gene>
<name>A0A1E4STB3_9ASCO</name>
<feature type="transmembrane region" description="Helical" evidence="8">
    <location>
        <begin position="62"/>
        <end position="83"/>
    </location>
</feature>
<evidence type="ECO:0000256" key="2">
    <source>
        <dbReference type="ARBA" id="ARBA00004651"/>
    </source>
</evidence>
<feature type="transmembrane region" description="Helical" evidence="8">
    <location>
        <begin position="118"/>
        <end position="143"/>
    </location>
</feature>
<comment type="function">
    <text evidence="1 8">Probably involved in transport through the plasma membrane.</text>
</comment>
<dbReference type="AlphaFoldDB" id="A0A1E4STB3"/>
<sequence length="540" mass="61755">MSYSTPAPPQYTPYEEIYSDDEAPPPRYEYTFEKPKIPVESEKFEESFPIERPKYQDKTFTLIFFATIVGLIVLDVFSFNSLIGNKHVLIQESLNLDATDDWFSILSPNKPVNGRGSIIRLIMFCILIPISSSLFMLFLAWWIPMFFVFVGYLLVPLSLFGIAFVSLISGMIFPALLYGFFGFLSVLFLFQNYSKLSFTSLMLKVVIEVMSAYPSTMLVSFLSSIFSGFIGVLYFIAVSVITADRLKKDDADCPHSSDGEDLCVSNTSFAISIFVLFAGYYIFEVLSNLTHVIISGVFGSWYFFHKSQVKPRYPAWYSFKRAITYSFGSICFGSLIVSAVKTLRAVLTMAKAKLNQRRFRDREEGNGGNDMIFCMLICIVSIMEWLASEAEYWIKWFNKFAYSYLALYGKDYLSSARDTFEILKYKGILILITDSLINTTLTFYAILIAVFSSGLFFLLYMTTSVFENLAPEFVGVGFVLQLLLSYFITKITLNSLNSGFITFMIALSIKPEVFERNYHEYFVKMTNYYPEISHTLKTPF</sequence>
<evidence type="ECO:0000256" key="4">
    <source>
        <dbReference type="ARBA" id="ARBA00015388"/>
    </source>
</evidence>
<dbReference type="GO" id="GO:0005886">
    <property type="term" value="C:plasma membrane"/>
    <property type="evidence" value="ECO:0007669"/>
    <property type="project" value="UniProtKB-SubCell"/>
</dbReference>
<organism evidence="10 11">
    <name type="scientific">[Candida] arabinofermentans NRRL YB-2248</name>
    <dbReference type="NCBI Taxonomy" id="983967"/>
    <lineage>
        <taxon>Eukaryota</taxon>
        <taxon>Fungi</taxon>
        <taxon>Dikarya</taxon>
        <taxon>Ascomycota</taxon>
        <taxon>Saccharomycotina</taxon>
        <taxon>Pichiomycetes</taxon>
        <taxon>Pichiales</taxon>
        <taxon>Pichiaceae</taxon>
        <taxon>Ogataea</taxon>
        <taxon>Ogataea/Candida clade</taxon>
    </lineage>
</organism>
<protein>
    <recommendedName>
        <fullName evidence="4 8">Protein PNS1</fullName>
    </recommendedName>
</protein>
<evidence type="ECO:0000256" key="7">
    <source>
        <dbReference type="ARBA" id="ARBA00023136"/>
    </source>
</evidence>
<comment type="similarity">
    <text evidence="3 8">Belongs to the CTL (choline transporter-like) family.</text>
</comment>
<evidence type="ECO:0000313" key="10">
    <source>
        <dbReference type="EMBL" id="ODV82756.1"/>
    </source>
</evidence>
<comment type="subcellular location">
    <subcellularLocation>
        <location evidence="2 8">Cell membrane</location>
        <topology evidence="2 8">Multi-pass membrane protein</topology>
    </subcellularLocation>
</comment>
<feature type="region of interest" description="Disordered" evidence="9">
    <location>
        <begin position="1"/>
        <end position="26"/>
    </location>
</feature>
<evidence type="ECO:0000256" key="1">
    <source>
        <dbReference type="ARBA" id="ARBA00002957"/>
    </source>
</evidence>
<keyword evidence="5 8" id="KW-0812">Transmembrane</keyword>
<dbReference type="Pfam" id="PF04515">
    <property type="entry name" value="Choline_transpo"/>
    <property type="match status" value="1"/>
</dbReference>
<accession>A0A1E4STB3</accession>
<feature type="transmembrane region" description="Helical" evidence="8">
    <location>
        <begin position="213"/>
        <end position="241"/>
    </location>
</feature>
<dbReference type="PANTHER" id="PTHR12385:SF4">
    <property type="entry name" value="PROTEIN PNS1"/>
    <property type="match status" value="1"/>
</dbReference>
<feature type="transmembrane region" description="Helical" evidence="8">
    <location>
        <begin position="473"/>
        <end position="493"/>
    </location>
</feature>
<dbReference type="OrthoDB" id="44736at2759"/>
<dbReference type="PANTHER" id="PTHR12385">
    <property type="entry name" value="CHOLINE TRANSPORTER-LIKE (SLC FAMILY 44)"/>
    <property type="match status" value="1"/>
</dbReference>
<feature type="transmembrane region" description="Helical" evidence="8">
    <location>
        <begin position="325"/>
        <end position="347"/>
    </location>
</feature>
<evidence type="ECO:0000256" key="6">
    <source>
        <dbReference type="ARBA" id="ARBA00022989"/>
    </source>
</evidence>
<feature type="transmembrane region" description="Helical" evidence="8">
    <location>
        <begin position="149"/>
        <end position="168"/>
    </location>
</feature>
<evidence type="ECO:0000256" key="3">
    <source>
        <dbReference type="ARBA" id="ARBA00007168"/>
    </source>
</evidence>
<feature type="transmembrane region" description="Helical" evidence="8">
    <location>
        <begin position="367"/>
        <end position="387"/>
    </location>
</feature>
<dbReference type="Proteomes" id="UP000094801">
    <property type="component" value="Unassembled WGS sequence"/>
</dbReference>
<proteinExistence type="inferred from homology"/>
<keyword evidence="11" id="KW-1185">Reference proteome</keyword>
<feature type="transmembrane region" description="Helical" evidence="8">
    <location>
        <begin position="175"/>
        <end position="193"/>
    </location>
</feature>
<evidence type="ECO:0000313" key="11">
    <source>
        <dbReference type="Proteomes" id="UP000094801"/>
    </source>
</evidence>
<reference evidence="11" key="1">
    <citation type="submission" date="2016-04" db="EMBL/GenBank/DDBJ databases">
        <title>Comparative genomics of biotechnologically important yeasts.</title>
        <authorList>
            <consortium name="DOE Joint Genome Institute"/>
            <person name="Riley R."/>
            <person name="Haridas S."/>
            <person name="Wolfe K.H."/>
            <person name="Lopes M.R."/>
            <person name="Hittinger C.T."/>
            <person name="Goker M."/>
            <person name="Salamov A."/>
            <person name="Wisecaver J."/>
            <person name="Long T.M."/>
            <person name="Aerts A.L."/>
            <person name="Barry K."/>
            <person name="Choi C."/>
            <person name="Clum A."/>
            <person name="Coughlan A.Y."/>
            <person name="Deshpande S."/>
            <person name="Douglass A.P."/>
            <person name="Hanson S.J."/>
            <person name="Klenk H.-P."/>
            <person name="Labutti K."/>
            <person name="Lapidus A."/>
            <person name="Lindquist E."/>
            <person name="Lipzen A."/>
            <person name="Meier-Kolthoff J.P."/>
            <person name="Ohm R.A."/>
            <person name="Otillar R.P."/>
            <person name="Pangilinan J."/>
            <person name="Peng Y."/>
            <person name="Rokas A."/>
            <person name="Rosa C.A."/>
            <person name="Scheuner C."/>
            <person name="Sibirny A.A."/>
            <person name="Slot J.C."/>
            <person name="Stielow J.B."/>
            <person name="Sun H."/>
            <person name="Kurtzman C.P."/>
            <person name="Blackwell M."/>
            <person name="Grigoriev I.V."/>
            <person name="Jeffries T.W."/>
        </authorList>
    </citation>
    <scope>NUCLEOTIDE SEQUENCE [LARGE SCALE GENOMIC DNA]</scope>
    <source>
        <strain evidence="11">NRRL YB-2248</strain>
    </source>
</reference>
<evidence type="ECO:0000256" key="5">
    <source>
        <dbReference type="ARBA" id="ARBA00022692"/>
    </source>
</evidence>
<dbReference type="InterPro" id="IPR007603">
    <property type="entry name" value="Choline_transptr-like"/>
</dbReference>
<dbReference type="GO" id="GO:0022857">
    <property type="term" value="F:transmembrane transporter activity"/>
    <property type="evidence" value="ECO:0007669"/>
    <property type="project" value="UniProtKB-UniRule"/>
</dbReference>
<dbReference type="EMBL" id="KV453875">
    <property type="protein sequence ID" value="ODV82756.1"/>
    <property type="molecule type" value="Genomic_DNA"/>
</dbReference>
<evidence type="ECO:0000256" key="8">
    <source>
        <dbReference type="RuleBase" id="RU368066"/>
    </source>
</evidence>